<name>A0A9X1UZY8_9FLAO</name>
<dbReference type="SUPFAM" id="SSF53756">
    <property type="entry name" value="UDP-Glycosyltransferase/glycogen phosphorylase"/>
    <property type="match status" value="1"/>
</dbReference>
<protein>
    <recommendedName>
        <fullName evidence="3">Glycosyltransferase</fullName>
    </recommendedName>
</protein>
<dbReference type="AlphaFoldDB" id="A0A9X1UZY8"/>
<reference evidence="1" key="1">
    <citation type="submission" date="2022-03" db="EMBL/GenBank/DDBJ databases">
        <title>Gramella crocea sp. nov., isolated from activated sludge of a seafood processing plant.</title>
        <authorList>
            <person name="Zhang X."/>
        </authorList>
    </citation>
    <scope>NUCLEOTIDE SEQUENCE</scope>
    <source>
        <strain evidence="1">YJ019</strain>
    </source>
</reference>
<dbReference type="EMBL" id="JAKVTV010000001">
    <property type="protein sequence ID" value="MCH4821583.1"/>
    <property type="molecule type" value="Genomic_DNA"/>
</dbReference>
<comment type="caution">
    <text evidence="1">The sequence shown here is derived from an EMBL/GenBank/DDBJ whole genome shotgun (WGS) entry which is preliminary data.</text>
</comment>
<organism evidence="1 2">
    <name type="scientific">Christiangramia lutea</name>
    <dbReference type="NCBI Taxonomy" id="1607951"/>
    <lineage>
        <taxon>Bacteria</taxon>
        <taxon>Pseudomonadati</taxon>
        <taxon>Bacteroidota</taxon>
        <taxon>Flavobacteriia</taxon>
        <taxon>Flavobacteriales</taxon>
        <taxon>Flavobacteriaceae</taxon>
        <taxon>Christiangramia</taxon>
    </lineage>
</organism>
<dbReference type="Proteomes" id="UP001139226">
    <property type="component" value="Unassembled WGS sequence"/>
</dbReference>
<dbReference type="Gene3D" id="3.40.50.2000">
    <property type="entry name" value="Glycogen Phosphorylase B"/>
    <property type="match status" value="2"/>
</dbReference>
<keyword evidence="2" id="KW-1185">Reference proteome</keyword>
<accession>A0A9X1UZY8</accession>
<evidence type="ECO:0000313" key="1">
    <source>
        <dbReference type="EMBL" id="MCH4821583.1"/>
    </source>
</evidence>
<evidence type="ECO:0000313" key="2">
    <source>
        <dbReference type="Proteomes" id="UP001139226"/>
    </source>
</evidence>
<evidence type="ECO:0008006" key="3">
    <source>
        <dbReference type="Google" id="ProtNLM"/>
    </source>
</evidence>
<gene>
    <name evidence="1" type="ORF">ML462_00220</name>
</gene>
<dbReference type="RefSeq" id="WP_240711723.1">
    <property type="nucleotide sequence ID" value="NZ_JAKVTV010000001.1"/>
</dbReference>
<proteinExistence type="predicted"/>
<sequence>MRSDELKFLVIAQDLRISGTSEGIVSRSFLAGLSQVYPQSRIDVVYLRNHNNEDRLDLLPVDSIKSFYLEKKIPSYVILVNKMWWRLVGTSLNDSYHLKNYRRIISKIDFKEYDHIFIRSSGQEFEVIRAARGLPILERSIVNFHDPYPIVWDTGSNRLPRKTEFGQFKEIWDIVESARVCISPSRLLSHDLEHLYGSSKKFYTLPHQYRADVFEKGDQERIRKKEKEISISYHGALQLGRNLQILLDAYQNLINENSYLKAKTELILRLRGGNIKELRDKYNGDNILFLKPVDFAESSLEQKLESDIIIVLENCATHSNILVGKAPFISSLNKPVLSLSPERSEMRRILRTEEYAANCSDKEEICLKLKNLIDRCLERSVFESPFKDYFEPENFKCHLKKILE</sequence>